<organism evidence="2">
    <name type="scientific">Heterosigma akashiwo</name>
    <name type="common">Chromophytic alga</name>
    <name type="synonym">Heterosigma carterae</name>
    <dbReference type="NCBI Taxonomy" id="2829"/>
    <lineage>
        <taxon>Eukaryota</taxon>
        <taxon>Sar</taxon>
        <taxon>Stramenopiles</taxon>
        <taxon>Ochrophyta</taxon>
        <taxon>Raphidophyceae</taxon>
        <taxon>Chattonellales</taxon>
        <taxon>Chattonellaceae</taxon>
        <taxon>Heterosigma</taxon>
    </lineage>
</organism>
<gene>
    <name evidence="2" type="ORF">HAKA00212_LOCUS19475</name>
</gene>
<dbReference type="EMBL" id="HBIU01043080">
    <property type="protein sequence ID" value="CAE0640654.1"/>
    <property type="molecule type" value="Transcribed_RNA"/>
</dbReference>
<dbReference type="AlphaFoldDB" id="A0A7S3Y4B4"/>
<protein>
    <recommendedName>
        <fullName evidence="3">RRM domain-containing protein</fullName>
    </recommendedName>
</protein>
<name>A0A7S3Y4B4_HETAK</name>
<evidence type="ECO:0000256" key="1">
    <source>
        <dbReference type="SAM" id="MobiDB-lite"/>
    </source>
</evidence>
<feature type="compositionally biased region" description="Low complexity" evidence="1">
    <location>
        <begin position="271"/>
        <end position="289"/>
    </location>
</feature>
<accession>A0A7S3Y4B4</accession>
<reference evidence="2" key="1">
    <citation type="submission" date="2021-01" db="EMBL/GenBank/DDBJ databases">
        <authorList>
            <person name="Corre E."/>
            <person name="Pelletier E."/>
            <person name="Niang G."/>
            <person name="Scheremetjew M."/>
            <person name="Finn R."/>
            <person name="Kale V."/>
            <person name="Holt S."/>
            <person name="Cochrane G."/>
            <person name="Meng A."/>
            <person name="Brown T."/>
            <person name="Cohen L."/>
        </authorList>
    </citation>
    <scope>NUCLEOTIDE SEQUENCE</scope>
    <source>
        <strain evidence="2">CCMP3107</strain>
    </source>
</reference>
<feature type="region of interest" description="Disordered" evidence="1">
    <location>
        <begin position="264"/>
        <end position="305"/>
    </location>
</feature>
<feature type="region of interest" description="Disordered" evidence="1">
    <location>
        <begin position="117"/>
        <end position="136"/>
    </location>
</feature>
<proteinExistence type="predicted"/>
<evidence type="ECO:0000313" key="2">
    <source>
        <dbReference type="EMBL" id="CAE0640654.1"/>
    </source>
</evidence>
<evidence type="ECO:0008006" key="3">
    <source>
        <dbReference type="Google" id="ProtNLM"/>
    </source>
</evidence>
<sequence length="305" mass="31710">MEFIQNNPGANEQVRLDDWASEAEASRAVLVSGIPNVKGSGSEDAIMTRFAQYGTISRLIFQTEESGETQRAVVIYAEDQGPSAAQMGAELQDLVLLGQRCPCQFVRDLPAAAGGAAAAAAPPAPPGGGGDGGSGRGDKAAELLGTLLASGFLLGQRGVATVCHVDERLKVTATLKKYDENYRVSERVTAIAQQTAEKIKQADAALGVSARAAAALDRAGAAAEGLGARALEYDTVKKGYNLANSILGNVVDIGEKSYNAAKVTVEERQQRSQQQQGVEEQVPPLQEPVASPVGTPPSMDTASTS</sequence>